<accession>A0ABM3BT20</accession>
<name>A0ABM3BT20_GOSHI</name>
<dbReference type="RefSeq" id="XP_040970209.1">
    <property type="nucleotide sequence ID" value="XM_041114275.1"/>
</dbReference>
<dbReference type="SUPFAM" id="SSF50985">
    <property type="entry name" value="RCC1/BLIP-II"/>
    <property type="match status" value="1"/>
</dbReference>
<keyword evidence="3" id="KW-1185">Reference proteome</keyword>
<organism evidence="3 5">
    <name type="scientific">Gossypium hirsutum</name>
    <name type="common">Upland cotton</name>
    <name type="synonym">Gossypium mexicanum</name>
    <dbReference type="NCBI Taxonomy" id="3635"/>
    <lineage>
        <taxon>Eukaryota</taxon>
        <taxon>Viridiplantae</taxon>
        <taxon>Streptophyta</taxon>
        <taxon>Embryophyta</taxon>
        <taxon>Tracheophyta</taxon>
        <taxon>Spermatophyta</taxon>
        <taxon>Magnoliopsida</taxon>
        <taxon>eudicotyledons</taxon>
        <taxon>Gunneridae</taxon>
        <taxon>Pentapetalae</taxon>
        <taxon>rosids</taxon>
        <taxon>malvids</taxon>
        <taxon>Malvales</taxon>
        <taxon>Malvaceae</taxon>
        <taxon>Malvoideae</taxon>
        <taxon>Gossypium</taxon>
    </lineage>
</organism>
<dbReference type="InterPro" id="IPR009091">
    <property type="entry name" value="RCC1/BLIP-II"/>
</dbReference>
<dbReference type="RefSeq" id="XP_040970210.1">
    <property type="nucleotide sequence ID" value="XM_041114276.1"/>
</dbReference>
<dbReference type="Proteomes" id="UP000818029">
    <property type="component" value="Chromosome A05"/>
</dbReference>
<gene>
    <name evidence="4 5" type="primary">LOC107944917</name>
</gene>
<evidence type="ECO:0000313" key="3">
    <source>
        <dbReference type="Proteomes" id="UP000818029"/>
    </source>
</evidence>
<dbReference type="PROSITE" id="PS50012">
    <property type="entry name" value="RCC1_3"/>
    <property type="match status" value="2"/>
</dbReference>
<feature type="repeat" description="RCC1" evidence="2">
    <location>
        <begin position="171"/>
        <end position="220"/>
    </location>
</feature>
<keyword evidence="1" id="KW-0677">Repeat</keyword>
<proteinExistence type="predicted"/>
<sequence>MIQALTHVIGNDNNNNPLLVQLHHHNQYQYQSQHQPQDDGTYAMKKVLIQNNEQLELVREEIRVSSSFSHQAAKAVHKPTNVECLSGLTIKLAALGSEHTVVVTDGGEALSWGAVASGRLGHGLESSIFGFLTSDSEYTPRLIKKLEGIRVKRVAAGLLHSACIDGIAETRSLFVFGDKVVANLGFGEAKNATMPSMINTLPYSEEVACGGYNTCVVTSNSLYCWNKS</sequence>
<evidence type="ECO:0000256" key="1">
    <source>
        <dbReference type="ARBA" id="ARBA00022737"/>
    </source>
</evidence>
<dbReference type="InterPro" id="IPR051210">
    <property type="entry name" value="Ub_ligase/GEF_domain"/>
</dbReference>
<evidence type="ECO:0000256" key="2">
    <source>
        <dbReference type="PROSITE-ProRule" id="PRU00235"/>
    </source>
</evidence>
<reference evidence="4 5" key="2">
    <citation type="submission" date="2025-05" db="UniProtKB">
        <authorList>
            <consortium name="RefSeq"/>
        </authorList>
    </citation>
    <scope>IDENTIFICATION</scope>
</reference>
<dbReference type="InterPro" id="IPR000408">
    <property type="entry name" value="Reg_chr_condens"/>
</dbReference>
<dbReference type="PANTHER" id="PTHR22870:SF395">
    <property type="entry name" value="UVB-RESISTANCE PROTEIN UVR8-RELATED"/>
    <property type="match status" value="1"/>
</dbReference>
<evidence type="ECO:0000313" key="5">
    <source>
        <dbReference type="RefSeq" id="XP_040970210.1"/>
    </source>
</evidence>
<protein>
    <submittedName>
        <fullName evidence="4 5">E3 ubiquitin-protein ligase HERC2 isoform X1</fullName>
    </submittedName>
</protein>
<dbReference type="GeneID" id="107944917"/>
<feature type="repeat" description="RCC1" evidence="2">
    <location>
        <begin position="107"/>
        <end position="167"/>
    </location>
</feature>
<reference evidence="3" key="1">
    <citation type="journal article" date="2020" name="Nat. Genet.">
        <title>Genomic diversifications of five Gossypium allopolyploid species and their impact on cotton improvement.</title>
        <authorList>
            <person name="Chen Z.J."/>
            <person name="Sreedasyam A."/>
            <person name="Ando A."/>
            <person name="Song Q."/>
            <person name="De Santiago L.M."/>
            <person name="Hulse-Kemp A.M."/>
            <person name="Ding M."/>
            <person name="Ye W."/>
            <person name="Kirkbride R.C."/>
            <person name="Jenkins J."/>
            <person name="Plott C."/>
            <person name="Lovell J."/>
            <person name="Lin Y.M."/>
            <person name="Vaughn R."/>
            <person name="Liu B."/>
            <person name="Simpson S."/>
            <person name="Scheffler B.E."/>
            <person name="Wen L."/>
            <person name="Saski C.A."/>
            <person name="Grover C.E."/>
            <person name="Hu G."/>
            <person name="Conover J.L."/>
            <person name="Carlson J.W."/>
            <person name="Shu S."/>
            <person name="Boston L.B."/>
            <person name="Williams M."/>
            <person name="Peterson D.G."/>
            <person name="McGee K."/>
            <person name="Jones D.C."/>
            <person name="Wendel J.F."/>
            <person name="Stelly D.M."/>
            <person name="Grimwood J."/>
            <person name="Schmutz J."/>
        </authorList>
    </citation>
    <scope>NUCLEOTIDE SEQUENCE [LARGE SCALE GENOMIC DNA]</scope>
    <source>
        <strain evidence="3">cv. TM-1</strain>
    </source>
</reference>
<evidence type="ECO:0000313" key="4">
    <source>
        <dbReference type="RefSeq" id="XP_040970209.1"/>
    </source>
</evidence>
<dbReference type="Gene3D" id="2.130.10.30">
    <property type="entry name" value="Regulator of chromosome condensation 1/beta-lactamase-inhibitor protein II"/>
    <property type="match status" value="1"/>
</dbReference>
<dbReference type="PANTHER" id="PTHR22870">
    <property type="entry name" value="REGULATOR OF CHROMOSOME CONDENSATION"/>
    <property type="match status" value="1"/>
</dbReference>
<dbReference type="Pfam" id="PF00415">
    <property type="entry name" value="RCC1"/>
    <property type="match status" value="1"/>
</dbReference>